<keyword evidence="1" id="KW-0472">Membrane</keyword>
<feature type="transmembrane region" description="Helical" evidence="1">
    <location>
        <begin position="98"/>
        <end position="119"/>
    </location>
</feature>
<evidence type="ECO:0000313" key="2">
    <source>
        <dbReference type="EMBL" id="VAV98181.1"/>
    </source>
</evidence>
<proteinExistence type="predicted"/>
<organism evidence="2">
    <name type="scientific">hydrothermal vent metagenome</name>
    <dbReference type="NCBI Taxonomy" id="652676"/>
    <lineage>
        <taxon>unclassified sequences</taxon>
        <taxon>metagenomes</taxon>
        <taxon>ecological metagenomes</taxon>
    </lineage>
</organism>
<dbReference type="AlphaFoldDB" id="A0A3B0S575"/>
<protein>
    <submittedName>
        <fullName evidence="2">Uncharacterized protein</fullName>
    </submittedName>
</protein>
<gene>
    <name evidence="2" type="ORF">MNBD_ALPHA07-1462</name>
</gene>
<name>A0A3B0S575_9ZZZZ</name>
<dbReference type="EMBL" id="UOEG01000178">
    <property type="protein sequence ID" value="VAV98181.1"/>
    <property type="molecule type" value="Genomic_DNA"/>
</dbReference>
<feature type="transmembrane region" description="Helical" evidence="1">
    <location>
        <begin position="70"/>
        <end position="92"/>
    </location>
</feature>
<reference evidence="2" key="1">
    <citation type="submission" date="2018-06" db="EMBL/GenBank/DDBJ databases">
        <authorList>
            <person name="Zhirakovskaya E."/>
        </authorList>
    </citation>
    <scope>NUCLEOTIDE SEQUENCE</scope>
</reference>
<evidence type="ECO:0000256" key="1">
    <source>
        <dbReference type="SAM" id="Phobius"/>
    </source>
</evidence>
<feature type="transmembrane region" description="Helical" evidence="1">
    <location>
        <begin position="37"/>
        <end position="58"/>
    </location>
</feature>
<sequence>MIARLAQSGLMHVLFAFVMMGSWAAYANWGHPMPKPLIAGVLQGALSGAITFALKRSLDYLRGHVARAFGWWLPPVIALSISFCLLVAAHLAAGTPEVARTISLPFSVASLYALSYNFLMWRRRP</sequence>
<keyword evidence="1" id="KW-1133">Transmembrane helix</keyword>
<keyword evidence="1" id="KW-0812">Transmembrane</keyword>
<accession>A0A3B0S575</accession>